<organism evidence="3 4">
    <name type="scientific">Cohnella zeiphila</name>
    <dbReference type="NCBI Taxonomy" id="2761120"/>
    <lineage>
        <taxon>Bacteria</taxon>
        <taxon>Bacillati</taxon>
        <taxon>Bacillota</taxon>
        <taxon>Bacilli</taxon>
        <taxon>Bacillales</taxon>
        <taxon>Paenibacillaceae</taxon>
        <taxon>Cohnella</taxon>
    </lineage>
</organism>
<keyword evidence="4" id="KW-1185">Reference proteome</keyword>
<gene>
    <name evidence="3" type="ORF">H7C18_06480</name>
</gene>
<feature type="transmembrane region" description="Helical" evidence="2">
    <location>
        <begin position="5"/>
        <end position="22"/>
    </location>
</feature>
<keyword evidence="2" id="KW-0472">Membrane</keyword>
<evidence type="ECO:0000313" key="3">
    <source>
        <dbReference type="EMBL" id="MBB6730545.1"/>
    </source>
</evidence>
<sequence>MRKSFFGPLTIVLLALFLLGIFEQIRMGSRMLLIPIALVAIVFLLYKFPPDRLFGRGRSSERAKYRQAAAASKRRQSVRQDTPSKRRAASPFRVIEGNKKKDDEPPTYH</sequence>
<protein>
    <submittedName>
        <fullName evidence="3">Uncharacterized protein</fullName>
    </submittedName>
</protein>
<dbReference type="AlphaFoldDB" id="A0A7X0SKT3"/>
<proteinExistence type="predicted"/>
<dbReference type="Proteomes" id="UP000564644">
    <property type="component" value="Unassembled WGS sequence"/>
</dbReference>
<evidence type="ECO:0000256" key="1">
    <source>
        <dbReference type="SAM" id="MobiDB-lite"/>
    </source>
</evidence>
<accession>A0A7X0SKT3</accession>
<comment type="caution">
    <text evidence="3">The sequence shown here is derived from an EMBL/GenBank/DDBJ whole genome shotgun (WGS) entry which is preliminary data.</text>
</comment>
<keyword evidence="2" id="KW-0812">Transmembrane</keyword>
<evidence type="ECO:0000313" key="4">
    <source>
        <dbReference type="Proteomes" id="UP000564644"/>
    </source>
</evidence>
<dbReference type="RefSeq" id="WP_185128199.1">
    <property type="nucleotide sequence ID" value="NZ_JACJVO010000007.1"/>
</dbReference>
<feature type="transmembrane region" description="Helical" evidence="2">
    <location>
        <begin position="28"/>
        <end position="46"/>
    </location>
</feature>
<evidence type="ECO:0000256" key="2">
    <source>
        <dbReference type="SAM" id="Phobius"/>
    </source>
</evidence>
<keyword evidence="2" id="KW-1133">Transmembrane helix</keyword>
<feature type="region of interest" description="Disordered" evidence="1">
    <location>
        <begin position="65"/>
        <end position="109"/>
    </location>
</feature>
<feature type="compositionally biased region" description="Basic and acidic residues" evidence="1">
    <location>
        <begin position="96"/>
        <end position="109"/>
    </location>
</feature>
<dbReference type="EMBL" id="JACJVO010000007">
    <property type="protein sequence ID" value="MBB6730545.1"/>
    <property type="molecule type" value="Genomic_DNA"/>
</dbReference>
<reference evidence="3 4" key="1">
    <citation type="submission" date="2020-08" db="EMBL/GenBank/DDBJ databases">
        <title>Cohnella phylogeny.</title>
        <authorList>
            <person name="Dunlap C."/>
        </authorList>
    </citation>
    <scope>NUCLEOTIDE SEQUENCE [LARGE SCALE GENOMIC DNA]</scope>
    <source>
        <strain evidence="3 4">CBP 2801</strain>
    </source>
</reference>
<name>A0A7X0SKT3_9BACL</name>